<feature type="transmembrane region" description="Helical" evidence="1">
    <location>
        <begin position="16"/>
        <end position="34"/>
    </location>
</feature>
<evidence type="ECO:0000313" key="2">
    <source>
        <dbReference type="EMBL" id="KAE9402524.1"/>
    </source>
</evidence>
<keyword evidence="3" id="KW-1185">Reference proteome</keyword>
<keyword evidence="1" id="KW-1133">Transmembrane helix</keyword>
<proteinExistence type="predicted"/>
<reference evidence="2" key="1">
    <citation type="journal article" date="2019" name="Environ. Microbiol.">
        <title>Fungal ecological strategies reflected in gene transcription - a case study of two litter decomposers.</title>
        <authorList>
            <person name="Barbi F."/>
            <person name="Kohler A."/>
            <person name="Barry K."/>
            <person name="Baskaran P."/>
            <person name="Daum C."/>
            <person name="Fauchery L."/>
            <person name="Ihrmark K."/>
            <person name="Kuo A."/>
            <person name="LaButti K."/>
            <person name="Lipzen A."/>
            <person name="Morin E."/>
            <person name="Grigoriev I.V."/>
            <person name="Henrissat B."/>
            <person name="Lindahl B."/>
            <person name="Martin F."/>
        </authorList>
    </citation>
    <scope>NUCLEOTIDE SEQUENCE</scope>
    <source>
        <strain evidence="2">JB14</strain>
    </source>
</reference>
<dbReference type="Proteomes" id="UP000799118">
    <property type="component" value="Unassembled WGS sequence"/>
</dbReference>
<gene>
    <name evidence="2" type="ORF">BT96DRAFT_937168</name>
</gene>
<accession>A0A6A4I0Q4</accession>
<keyword evidence="1" id="KW-0472">Membrane</keyword>
<evidence type="ECO:0000256" key="1">
    <source>
        <dbReference type="SAM" id="Phobius"/>
    </source>
</evidence>
<keyword evidence="1" id="KW-0812">Transmembrane</keyword>
<protein>
    <submittedName>
        <fullName evidence="2">Uncharacterized protein</fullName>
    </submittedName>
</protein>
<name>A0A6A4I0Q4_9AGAR</name>
<dbReference type="AlphaFoldDB" id="A0A6A4I0Q4"/>
<organism evidence="2 3">
    <name type="scientific">Gymnopus androsaceus JB14</name>
    <dbReference type="NCBI Taxonomy" id="1447944"/>
    <lineage>
        <taxon>Eukaryota</taxon>
        <taxon>Fungi</taxon>
        <taxon>Dikarya</taxon>
        <taxon>Basidiomycota</taxon>
        <taxon>Agaricomycotina</taxon>
        <taxon>Agaricomycetes</taxon>
        <taxon>Agaricomycetidae</taxon>
        <taxon>Agaricales</taxon>
        <taxon>Marasmiineae</taxon>
        <taxon>Omphalotaceae</taxon>
        <taxon>Gymnopus</taxon>
    </lineage>
</organism>
<sequence length="149" mass="16866">MWILPPKFHIPSVQKFIFPAIIFLFTLATINVVYDLAGEAYATAVENPWMIARQFIDLITFVFADILGDSVLFGDLEREYSLAQPLYACPRYTSATSSIPDLGREVEKGLSEVELQKSTWRTARPSQVKMRSTAKTGSRKKSFVSCKDY</sequence>
<dbReference type="OrthoDB" id="3226582at2759"/>
<evidence type="ECO:0000313" key="3">
    <source>
        <dbReference type="Proteomes" id="UP000799118"/>
    </source>
</evidence>
<dbReference type="EMBL" id="ML769434">
    <property type="protein sequence ID" value="KAE9402524.1"/>
    <property type="molecule type" value="Genomic_DNA"/>
</dbReference>